<dbReference type="EMBL" id="CP111021">
    <property type="protein sequence ID" value="WAR18161.1"/>
    <property type="molecule type" value="Genomic_DNA"/>
</dbReference>
<keyword evidence="4 7" id="KW-0863">Zinc-finger</keyword>
<dbReference type="Gene3D" id="3.30.160.60">
    <property type="entry name" value="Classic Zinc Finger"/>
    <property type="match status" value="2"/>
</dbReference>
<evidence type="ECO:0000313" key="10">
    <source>
        <dbReference type="Proteomes" id="UP001164746"/>
    </source>
</evidence>
<evidence type="ECO:0000259" key="8">
    <source>
        <dbReference type="PROSITE" id="PS50157"/>
    </source>
</evidence>
<evidence type="ECO:0000256" key="4">
    <source>
        <dbReference type="ARBA" id="ARBA00022771"/>
    </source>
</evidence>
<organism evidence="9 10">
    <name type="scientific">Mya arenaria</name>
    <name type="common">Soft-shell clam</name>
    <dbReference type="NCBI Taxonomy" id="6604"/>
    <lineage>
        <taxon>Eukaryota</taxon>
        <taxon>Metazoa</taxon>
        <taxon>Spiralia</taxon>
        <taxon>Lophotrochozoa</taxon>
        <taxon>Mollusca</taxon>
        <taxon>Bivalvia</taxon>
        <taxon>Autobranchia</taxon>
        <taxon>Heteroconchia</taxon>
        <taxon>Euheterodonta</taxon>
        <taxon>Imparidentia</taxon>
        <taxon>Neoheterodontei</taxon>
        <taxon>Myida</taxon>
        <taxon>Myoidea</taxon>
        <taxon>Myidae</taxon>
        <taxon>Mya</taxon>
    </lineage>
</organism>
<evidence type="ECO:0000256" key="2">
    <source>
        <dbReference type="ARBA" id="ARBA00022723"/>
    </source>
</evidence>
<keyword evidence="2" id="KW-0479">Metal-binding</keyword>
<evidence type="ECO:0000256" key="3">
    <source>
        <dbReference type="ARBA" id="ARBA00022737"/>
    </source>
</evidence>
<keyword evidence="10" id="KW-1185">Reference proteome</keyword>
<reference evidence="9" key="1">
    <citation type="submission" date="2022-11" db="EMBL/GenBank/DDBJ databases">
        <title>Centuries of genome instability and evolution in soft-shell clam transmissible cancer (bioRxiv).</title>
        <authorList>
            <person name="Hart S.F.M."/>
            <person name="Yonemitsu M.A."/>
            <person name="Giersch R.M."/>
            <person name="Beal B.F."/>
            <person name="Arriagada G."/>
            <person name="Davis B.W."/>
            <person name="Ostrander E.A."/>
            <person name="Goff S.P."/>
            <person name="Metzger M.J."/>
        </authorList>
    </citation>
    <scope>NUCLEOTIDE SEQUENCE</scope>
    <source>
        <strain evidence="9">MELC-2E11</strain>
        <tissue evidence="9">Siphon/mantle</tissue>
    </source>
</reference>
<dbReference type="PROSITE" id="PS50157">
    <property type="entry name" value="ZINC_FINGER_C2H2_2"/>
    <property type="match status" value="2"/>
</dbReference>
<dbReference type="Proteomes" id="UP001164746">
    <property type="component" value="Chromosome 10"/>
</dbReference>
<keyword evidence="6" id="KW-0539">Nucleus</keyword>
<accession>A0ABY7FFZ8</accession>
<evidence type="ECO:0000256" key="1">
    <source>
        <dbReference type="ARBA" id="ARBA00004123"/>
    </source>
</evidence>
<dbReference type="InterPro" id="IPR036236">
    <property type="entry name" value="Znf_C2H2_sf"/>
</dbReference>
<evidence type="ECO:0000256" key="7">
    <source>
        <dbReference type="PROSITE-ProRule" id="PRU00042"/>
    </source>
</evidence>
<gene>
    <name evidence="9" type="ORF">MAR_032755</name>
</gene>
<dbReference type="SMART" id="SM00355">
    <property type="entry name" value="ZnF_C2H2"/>
    <property type="match status" value="2"/>
</dbReference>
<keyword evidence="5" id="KW-0862">Zinc</keyword>
<dbReference type="PANTHER" id="PTHR24394:SF29">
    <property type="entry name" value="MYONEURIN"/>
    <property type="match status" value="1"/>
</dbReference>
<dbReference type="InterPro" id="IPR013087">
    <property type="entry name" value="Znf_C2H2_type"/>
</dbReference>
<feature type="domain" description="C2H2-type" evidence="8">
    <location>
        <begin position="55"/>
        <end position="79"/>
    </location>
</feature>
<sequence>MYTSEKSHTSVKYVTRGVQFIDKLKVFRCLFCGKTFPSLGKINNHVLTHTGQKPHQCEICHKRFTEKGTLRKHLKTMHI</sequence>
<feature type="domain" description="C2H2-type" evidence="8">
    <location>
        <begin position="27"/>
        <end position="54"/>
    </location>
</feature>
<protein>
    <submittedName>
        <fullName evidence="9">PRDM1-like protein</fullName>
    </submittedName>
</protein>
<dbReference type="PANTHER" id="PTHR24394">
    <property type="entry name" value="ZINC FINGER PROTEIN"/>
    <property type="match status" value="1"/>
</dbReference>
<dbReference type="PROSITE" id="PS00028">
    <property type="entry name" value="ZINC_FINGER_C2H2_1"/>
    <property type="match status" value="2"/>
</dbReference>
<evidence type="ECO:0000313" key="9">
    <source>
        <dbReference type="EMBL" id="WAR18161.1"/>
    </source>
</evidence>
<comment type="subcellular location">
    <subcellularLocation>
        <location evidence="1">Nucleus</location>
    </subcellularLocation>
</comment>
<name>A0ABY7FFZ8_MYAAR</name>
<keyword evidence="3" id="KW-0677">Repeat</keyword>
<dbReference type="Pfam" id="PF13894">
    <property type="entry name" value="zf-C2H2_4"/>
    <property type="match status" value="2"/>
</dbReference>
<dbReference type="SUPFAM" id="SSF57667">
    <property type="entry name" value="beta-beta-alpha zinc fingers"/>
    <property type="match status" value="1"/>
</dbReference>
<proteinExistence type="predicted"/>
<evidence type="ECO:0000256" key="6">
    <source>
        <dbReference type="ARBA" id="ARBA00023242"/>
    </source>
</evidence>
<evidence type="ECO:0000256" key="5">
    <source>
        <dbReference type="ARBA" id="ARBA00022833"/>
    </source>
</evidence>